<dbReference type="Proteomes" id="UP000000768">
    <property type="component" value="Chromosome 9"/>
</dbReference>
<dbReference type="Gramene" id="KXG22228">
    <property type="protein sequence ID" value="KXG22228"/>
    <property type="gene ID" value="SORBI_3009G175700"/>
</dbReference>
<accession>A0A1B6P971</accession>
<evidence type="ECO:0000313" key="3">
    <source>
        <dbReference type="Proteomes" id="UP000000768"/>
    </source>
</evidence>
<reference evidence="3" key="2">
    <citation type="journal article" date="2018" name="Plant J.">
        <title>The Sorghum bicolor reference genome: improved assembly, gene annotations, a transcriptome atlas, and signatures of genome organization.</title>
        <authorList>
            <person name="McCormick R.F."/>
            <person name="Truong S.K."/>
            <person name="Sreedasyam A."/>
            <person name="Jenkins J."/>
            <person name="Shu S."/>
            <person name="Sims D."/>
            <person name="Kennedy M."/>
            <person name="Amirebrahimi M."/>
            <person name="Weers B.D."/>
            <person name="McKinley B."/>
            <person name="Mattison A."/>
            <person name="Morishige D.T."/>
            <person name="Grimwood J."/>
            <person name="Schmutz J."/>
            <person name="Mullet J.E."/>
        </authorList>
    </citation>
    <scope>NUCLEOTIDE SEQUENCE [LARGE SCALE GENOMIC DNA]</scope>
    <source>
        <strain evidence="3">cv. BTx623</strain>
    </source>
</reference>
<feature type="region of interest" description="Disordered" evidence="1">
    <location>
        <begin position="1"/>
        <end position="20"/>
    </location>
</feature>
<protein>
    <submittedName>
        <fullName evidence="2">Uncharacterized protein</fullName>
    </submittedName>
</protein>
<name>A0A1B6P971_SORBI</name>
<reference evidence="2 3" key="1">
    <citation type="journal article" date="2009" name="Nature">
        <title>The Sorghum bicolor genome and the diversification of grasses.</title>
        <authorList>
            <person name="Paterson A.H."/>
            <person name="Bowers J.E."/>
            <person name="Bruggmann R."/>
            <person name="Dubchak I."/>
            <person name="Grimwood J."/>
            <person name="Gundlach H."/>
            <person name="Haberer G."/>
            <person name="Hellsten U."/>
            <person name="Mitros T."/>
            <person name="Poliakov A."/>
            <person name="Schmutz J."/>
            <person name="Spannagl M."/>
            <person name="Tang H."/>
            <person name="Wang X."/>
            <person name="Wicker T."/>
            <person name="Bharti A.K."/>
            <person name="Chapman J."/>
            <person name="Feltus F.A."/>
            <person name="Gowik U."/>
            <person name="Grigoriev I.V."/>
            <person name="Lyons E."/>
            <person name="Maher C.A."/>
            <person name="Martis M."/>
            <person name="Narechania A."/>
            <person name="Otillar R.P."/>
            <person name="Penning B.W."/>
            <person name="Salamov A.A."/>
            <person name="Wang Y."/>
            <person name="Zhang L."/>
            <person name="Carpita N.C."/>
            <person name="Freeling M."/>
            <person name="Gingle A.R."/>
            <person name="Hash C.T."/>
            <person name="Keller B."/>
            <person name="Klein P."/>
            <person name="Kresovich S."/>
            <person name="McCann M.C."/>
            <person name="Ming R."/>
            <person name="Peterson D.G."/>
            <person name="Mehboob-ur-Rahman"/>
            <person name="Ware D."/>
            <person name="Westhoff P."/>
            <person name="Mayer K.F."/>
            <person name="Messing J."/>
            <person name="Rokhsar D.S."/>
        </authorList>
    </citation>
    <scope>NUCLEOTIDE SEQUENCE [LARGE SCALE GENOMIC DNA]</scope>
    <source>
        <strain evidence="3">cv. BTx623</strain>
    </source>
</reference>
<evidence type="ECO:0000313" key="2">
    <source>
        <dbReference type="EMBL" id="KXG22228.1"/>
    </source>
</evidence>
<proteinExistence type="predicted"/>
<evidence type="ECO:0000256" key="1">
    <source>
        <dbReference type="SAM" id="MobiDB-lite"/>
    </source>
</evidence>
<keyword evidence="3" id="KW-1185">Reference proteome</keyword>
<sequence length="147" mass="15693">MDRTACHTRTRSHEDGADGWPPPWRLSVWVDLARATSTVAWDEVMPSVLHGEREEGDEVVRHCEKARSAADDDEDGCGINRIGRLNSGTVPGGDRAPRGGAVAKADGTYRCAGALVAIRAQSSCLQARGSLSIVGTKIKSLEKPSIV</sequence>
<dbReference type="EMBL" id="CM000768">
    <property type="protein sequence ID" value="KXG22228.1"/>
    <property type="molecule type" value="Genomic_DNA"/>
</dbReference>
<organism evidence="2 3">
    <name type="scientific">Sorghum bicolor</name>
    <name type="common">Sorghum</name>
    <name type="synonym">Sorghum vulgare</name>
    <dbReference type="NCBI Taxonomy" id="4558"/>
    <lineage>
        <taxon>Eukaryota</taxon>
        <taxon>Viridiplantae</taxon>
        <taxon>Streptophyta</taxon>
        <taxon>Embryophyta</taxon>
        <taxon>Tracheophyta</taxon>
        <taxon>Spermatophyta</taxon>
        <taxon>Magnoliopsida</taxon>
        <taxon>Liliopsida</taxon>
        <taxon>Poales</taxon>
        <taxon>Poaceae</taxon>
        <taxon>PACMAD clade</taxon>
        <taxon>Panicoideae</taxon>
        <taxon>Andropogonodae</taxon>
        <taxon>Andropogoneae</taxon>
        <taxon>Sorghinae</taxon>
        <taxon>Sorghum</taxon>
    </lineage>
</organism>
<feature type="compositionally biased region" description="Basic and acidic residues" evidence="1">
    <location>
        <begin position="1"/>
        <end position="16"/>
    </location>
</feature>
<gene>
    <name evidence="2" type="ORF">SORBI_3009G175700</name>
</gene>
<dbReference type="AlphaFoldDB" id="A0A1B6P971"/>
<dbReference type="InParanoid" id="A0A1B6P971"/>